<dbReference type="SUPFAM" id="SSF57701">
    <property type="entry name" value="Zn2/Cys6 DNA-binding domain"/>
    <property type="match status" value="1"/>
</dbReference>
<keyword evidence="4" id="KW-0804">Transcription</keyword>
<dbReference type="AlphaFoldDB" id="A0A0U1M2Z0"/>
<evidence type="ECO:0000259" key="7">
    <source>
        <dbReference type="PROSITE" id="PS50048"/>
    </source>
</evidence>
<feature type="region of interest" description="Disordered" evidence="6">
    <location>
        <begin position="1"/>
        <end position="22"/>
    </location>
</feature>
<evidence type="ECO:0000313" key="8">
    <source>
        <dbReference type="EMBL" id="CRG89925.1"/>
    </source>
</evidence>
<evidence type="ECO:0000313" key="9">
    <source>
        <dbReference type="Proteomes" id="UP000054383"/>
    </source>
</evidence>
<dbReference type="GO" id="GO:0000435">
    <property type="term" value="P:positive regulation of transcription from RNA polymerase II promoter by galactose"/>
    <property type="evidence" value="ECO:0007669"/>
    <property type="project" value="TreeGrafter"/>
</dbReference>
<keyword evidence="9" id="KW-1185">Reference proteome</keyword>
<feature type="compositionally biased region" description="Polar residues" evidence="6">
    <location>
        <begin position="271"/>
        <end position="283"/>
    </location>
</feature>
<accession>A0A0U1M2Z0</accession>
<keyword evidence="3" id="KW-0238">DNA-binding</keyword>
<dbReference type="Pfam" id="PF04082">
    <property type="entry name" value="Fungal_trans"/>
    <property type="match status" value="1"/>
</dbReference>
<dbReference type="InterPro" id="IPR007219">
    <property type="entry name" value="XnlR_reg_dom"/>
</dbReference>
<feature type="compositionally biased region" description="Polar residues" evidence="6">
    <location>
        <begin position="1"/>
        <end position="10"/>
    </location>
</feature>
<dbReference type="GO" id="GO:0005634">
    <property type="term" value="C:nucleus"/>
    <property type="evidence" value="ECO:0007669"/>
    <property type="project" value="TreeGrafter"/>
</dbReference>
<dbReference type="PROSITE" id="PS00463">
    <property type="entry name" value="ZN2_CY6_FUNGAL_1"/>
    <property type="match status" value="1"/>
</dbReference>
<evidence type="ECO:0000256" key="2">
    <source>
        <dbReference type="ARBA" id="ARBA00023015"/>
    </source>
</evidence>
<dbReference type="PANTHER" id="PTHR47424:SF12">
    <property type="entry name" value="TRANSCRIPTION FACTOR ASQA"/>
    <property type="match status" value="1"/>
</dbReference>
<dbReference type="SMART" id="SM00906">
    <property type="entry name" value="Fungal_trans"/>
    <property type="match status" value="1"/>
</dbReference>
<feature type="region of interest" description="Disordered" evidence="6">
    <location>
        <begin position="271"/>
        <end position="290"/>
    </location>
</feature>
<evidence type="ECO:0000256" key="3">
    <source>
        <dbReference type="ARBA" id="ARBA00023125"/>
    </source>
</evidence>
<dbReference type="Gene3D" id="4.10.240.10">
    <property type="entry name" value="Zn(2)-C6 fungal-type DNA-binding domain"/>
    <property type="match status" value="1"/>
</dbReference>
<dbReference type="PANTHER" id="PTHR47424">
    <property type="entry name" value="REGULATORY PROTEIN GAL4"/>
    <property type="match status" value="1"/>
</dbReference>
<reference evidence="8 9" key="1">
    <citation type="submission" date="2015-04" db="EMBL/GenBank/DDBJ databases">
        <authorList>
            <person name="Syromyatnikov M.Y."/>
            <person name="Popov V.N."/>
        </authorList>
    </citation>
    <scope>NUCLEOTIDE SEQUENCE [LARGE SCALE GENOMIC DNA]</scope>
    <source>
        <strain evidence="8">WF-38-12</strain>
    </source>
</reference>
<sequence>MFATFSTSTLDNREGGEPKPKRRQVLRACEACRIKRSKCDDSTPCAACVSRNWVCSRSGSSSDEPKSLASALMQISSLKEKIRTLEELQPLGAIATPASSNADSLSGRDTIVEWRDIIEKRRFFWPEDPVHYVKNWQTSYFGNFSSERFIARVKSHCNRSADKSFNSIDSFDLELLPTSCRQPRDLSEPSILGGGMVLESEVISKTQQRQYIRQFWDLHHPLFPILCENDITEYFESLWIPASSQSSQRTRAPSALADIVIAICALAKSSPSKQPLGQQSQDYSPSSNSLGAPSSNGFGELTDAGISVWHYRRCQRLLDDELDNPTAFTVQAQILMAIYLNTTSRVSAAYNVLGTAVRIAYSLGLHRDPPASLGITKVELRRRIWWSLYILDSKLSMELGRPMIVDLNTSNCQLPADDAETARISCLQSYFSTTEMTWLTYIVHAARLCTIVQSIGADVYNDGSNNCSTFHQPNINMLQTPPSFSSTAEHLEKKLSTLQAWVDAIPSDLRLPRTGGAKGPSTDVSSLYFDRYAPRWMQNQRIFLEIEYHNTVMTLIRPLVPVNIEPEQSKDVLQSLVTRLTDHASAIIQICHQCSLDTDVYSDHPELSSILWTAAVTLLYRLNSIPFESEASKHVSDSVCLVSEILGNVDGIDPTALEVIIRLRQSRQKMGDEWKRPLAGFNMQENAAANLPLGTGMDLEQPLLVPPAVTTVSDGVHPNLELGPTQSNLEWDPDFWLSIGRSG</sequence>
<keyword evidence="5" id="KW-0539">Nucleus</keyword>
<dbReference type="GO" id="GO:0006351">
    <property type="term" value="P:DNA-templated transcription"/>
    <property type="evidence" value="ECO:0007669"/>
    <property type="project" value="InterPro"/>
</dbReference>
<dbReference type="SMART" id="SM00066">
    <property type="entry name" value="GAL4"/>
    <property type="match status" value="1"/>
</dbReference>
<proteinExistence type="predicted"/>
<evidence type="ECO:0000256" key="1">
    <source>
        <dbReference type="ARBA" id="ARBA00022723"/>
    </source>
</evidence>
<dbReference type="EMBL" id="CVMT01000007">
    <property type="protein sequence ID" value="CRG89925.1"/>
    <property type="molecule type" value="Genomic_DNA"/>
</dbReference>
<dbReference type="InterPro" id="IPR051127">
    <property type="entry name" value="Fungal_SecMet_Regulators"/>
</dbReference>
<evidence type="ECO:0000256" key="5">
    <source>
        <dbReference type="ARBA" id="ARBA00023242"/>
    </source>
</evidence>
<keyword evidence="2" id="KW-0805">Transcription regulation</keyword>
<name>A0A0U1M2Z0_TALIS</name>
<evidence type="ECO:0000256" key="6">
    <source>
        <dbReference type="SAM" id="MobiDB-lite"/>
    </source>
</evidence>
<dbReference type="PROSITE" id="PS50048">
    <property type="entry name" value="ZN2_CY6_FUNGAL_2"/>
    <property type="match status" value="1"/>
</dbReference>
<dbReference type="GO" id="GO:0000981">
    <property type="term" value="F:DNA-binding transcription factor activity, RNA polymerase II-specific"/>
    <property type="evidence" value="ECO:0007669"/>
    <property type="project" value="InterPro"/>
</dbReference>
<dbReference type="GO" id="GO:0000978">
    <property type="term" value="F:RNA polymerase II cis-regulatory region sequence-specific DNA binding"/>
    <property type="evidence" value="ECO:0007669"/>
    <property type="project" value="TreeGrafter"/>
</dbReference>
<dbReference type="Proteomes" id="UP000054383">
    <property type="component" value="Unassembled WGS sequence"/>
</dbReference>
<dbReference type="OrthoDB" id="2283488at2759"/>
<dbReference type="InterPro" id="IPR036864">
    <property type="entry name" value="Zn2-C6_fun-type_DNA-bd_sf"/>
</dbReference>
<dbReference type="Pfam" id="PF00172">
    <property type="entry name" value="Zn_clus"/>
    <property type="match status" value="1"/>
</dbReference>
<feature type="domain" description="Zn(2)-C6 fungal-type" evidence="7">
    <location>
        <begin position="28"/>
        <end position="57"/>
    </location>
</feature>
<organism evidence="8 9">
    <name type="scientific">Talaromyces islandicus</name>
    <name type="common">Penicillium islandicum</name>
    <dbReference type="NCBI Taxonomy" id="28573"/>
    <lineage>
        <taxon>Eukaryota</taxon>
        <taxon>Fungi</taxon>
        <taxon>Dikarya</taxon>
        <taxon>Ascomycota</taxon>
        <taxon>Pezizomycotina</taxon>
        <taxon>Eurotiomycetes</taxon>
        <taxon>Eurotiomycetidae</taxon>
        <taxon>Eurotiales</taxon>
        <taxon>Trichocomaceae</taxon>
        <taxon>Talaromyces</taxon>
        <taxon>Talaromyces sect. Islandici</taxon>
    </lineage>
</organism>
<keyword evidence="1" id="KW-0479">Metal-binding</keyword>
<gene>
    <name evidence="8" type="ORF">PISL3812_06964</name>
</gene>
<dbReference type="GO" id="GO:0008270">
    <property type="term" value="F:zinc ion binding"/>
    <property type="evidence" value="ECO:0007669"/>
    <property type="project" value="InterPro"/>
</dbReference>
<dbReference type="CDD" id="cd00067">
    <property type="entry name" value="GAL4"/>
    <property type="match status" value="1"/>
</dbReference>
<protein>
    <submittedName>
        <fullName evidence="8">Cutinase transcription factor 1 alpha</fullName>
    </submittedName>
</protein>
<dbReference type="InterPro" id="IPR001138">
    <property type="entry name" value="Zn2Cys6_DnaBD"/>
</dbReference>
<evidence type="ECO:0000256" key="4">
    <source>
        <dbReference type="ARBA" id="ARBA00023163"/>
    </source>
</evidence>
<dbReference type="CDD" id="cd12148">
    <property type="entry name" value="fungal_TF_MHR"/>
    <property type="match status" value="1"/>
</dbReference>